<name>A0A8B0SD83_9GAMM</name>
<dbReference type="GO" id="GO:0006508">
    <property type="term" value="P:proteolysis"/>
    <property type="evidence" value="ECO:0007669"/>
    <property type="project" value="UniProtKB-KW"/>
</dbReference>
<dbReference type="InterPro" id="IPR038765">
    <property type="entry name" value="Papain-like_cys_pep_sf"/>
</dbReference>
<evidence type="ECO:0000256" key="3">
    <source>
        <dbReference type="ARBA" id="ARBA00022801"/>
    </source>
</evidence>
<feature type="domain" description="NlpC/P60" evidence="5">
    <location>
        <begin position="14"/>
        <end position="148"/>
    </location>
</feature>
<gene>
    <name evidence="6" type="ORF">J1836_011705</name>
</gene>
<reference evidence="6" key="1">
    <citation type="submission" date="2021-04" db="EMBL/GenBank/DDBJ databases">
        <title>Complete Genome and methylome analysis of Thiothrix fructosivorans ATCC 49748.</title>
        <authorList>
            <person name="Fomenkov A."/>
            <person name="Sun L."/>
            <person name="Vincze T."/>
            <person name="Grabovich M.Y."/>
            <person name="Roberts R.J."/>
        </authorList>
    </citation>
    <scope>NUCLEOTIDE SEQUENCE</scope>
    <source>
        <strain evidence="6">ATCC 49748</strain>
    </source>
</reference>
<keyword evidence="4" id="KW-0788">Thiol protease</keyword>
<dbReference type="Gene3D" id="3.90.1720.10">
    <property type="entry name" value="endopeptidase domain like (from Nostoc punctiforme)"/>
    <property type="match status" value="1"/>
</dbReference>
<comment type="similarity">
    <text evidence="1">Belongs to the peptidase C40 family.</text>
</comment>
<accession>A0A8B0SD83</accession>
<dbReference type="AlphaFoldDB" id="A0A8B0SD83"/>
<evidence type="ECO:0000256" key="1">
    <source>
        <dbReference type="ARBA" id="ARBA00007074"/>
    </source>
</evidence>
<dbReference type="EMBL" id="CP072748">
    <property type="protein sequence ID" value="QTX09306.1"/>
    <property type="molecule type" value="Genomic_DNA"/>
</dbReference>
<keyword evidence="2" id="KW-0645">Protease</keyword>
<dbReference type="InterPro" id="IPR000064">
    <property type="entry name" value="NLP_P60_dom"/>
</dbReference>
<organism evidence="6">
    <name type="scientific">Thiothrix fructosivorans</name>
    <dbReference type="NCBI Taxonomy" id="111770"/>
    <lineage>
        <taxon>Bacteria</taxon>
        <taxon>Pseudomonadati</taxon>
        <taxon>Pseudomonadota</taxon>
        <taxon>Gammaproteobacteria</taxon>
        <taxon>Thiotrichales</taxon>
        <taxon>Thiotrichaceae</taxon>
        <taxon>Thiothrix</taxon>
    </lineage>
</organism>
<evidence type="ECO:0000256" key="2">
    <source>
        <dbReference type="ARBA" id="ARBA00022670"/>
    </source>
</evidence>
<dbReference type="PROSITE" id="PS51935">
    <property type="entry name" value="NLPC_P60"/>
    <property type="match status" value="1"/>
</dbReference>
<proteinExistence type="inferred from homology"/>
<dbReference type="SUPFAM" id="SSF54001">
    <property type="entry name" value="Cysteine proteinases"/>
    <property type="match status" value="1"/>
</dbReference>
<keyword evidence="3" id="KW-0378">Hydrolase</keyword>
<dbReference type="Pfam" id="PF00877">
    <property type="entry name" value="NLPC_P60"/>
    <property type="match status" value="1"/>
</dbReference>
<evidence type="ECO:0000313" key="6">
    <source>
        <dbReference type="EMBL" id="QTX09306.1"/>
    </source>
</evidence>
<dbReference type="GO" id="GO:0008234">
    <property type="term" value="F:cysteine-type peptidase activity"/>
    <property type="evidence" value="ECO:0007669"/>
    <property type="project" value="UniProtKB-KW"/>
</dbReference>
<sequence>MKNRNTQMNNMTQPTASIFVIPPHFLTIRYNGAHYPGSPNTNGLEGGANCQQFAYELLRHNSFSVPDLRSRELWEDTTHTYRVTELTWGDLLLWNKTPDPYGAHVGVYIGDGQAIHLAKDNGYPVMERLENIAQHPAYRVFIGAKRAMLHGGN</sequence>
<protein>
    <submittedName>
        <fullName evidence="6">C40 family peptidase</fullName>
    </submittedName>
</protein>
<evidence type="ECO:0000259" key="5">
    <source>
        <dbReference type="PROSITE" id="PS51935"/>
    </source>
</evidence>
<evidence type="ECO:0000256" key="4">
    <source>
        <dbReference type="ARBA" id="ARBA00022807"/>
    </source>
</evidence>